<evidence type="ECO:0000259" key="7">
    <source>
        <dbReference type="PROSITE" id="PS51755"/>
    </source>
</evidence>
<evidence type="ECO:0000256" key="3">
    <source>
        <dbReference type="ARBA" id="ARBA00023125"/>
    </source>
</evidence>
<dbReference type="GO" id="GO:0000160">
    <property type="term" value="P:phosphorelay signal transduction system"/>
    <property type="evidence" value="ECO:0007669"/>
    <property type="project" value="InterPro"/>
</dbReference>
<sequence length="803" mass="86453">MQAVEDAGHPESSQPAQGPARLDGDHARPERHRPSSRRLDPHLQALADGEATRELGDERVPTLVAVGVREHRPDGLGRGGDVERAGDLLHVGDFLCGWGEGTAWSRDTTSSFLDQRGVAWSRDTTSSFLDQRGVAWSRDTTSSFLGQRGCESLGACPKSGERPPSTSPILDEGDARNGVDGQPELHLHVLGELTATRDGAALDLGGRRQRAVLAALVIQRGHVVPAETLIDCVWGDQPPANANGALQAYVSHLRRRLEPDATARQREGVIARAGPGYVLRLPRDAVDSWAFEAAVSRAAGEAPGEAVCTLDAALRLWRGPAYADYAAEPWAEAEISRLTELRGVARERLLETRLELGEAQLVIGDLEALVAEDPLREERWRLLALALYRSHRQAAALEALRRARAVLADELGVDPGAALRSLEAEVLAQSPDLDGPRPAAATTDAIPVPRPRTPDGLVDREREMALLRSRLDDLADGASGCLLLEGPAGIGKTRLLDELRRLAVAAGLWVRSARSSALEQDFEWGVVRQLFGTGAEDVLGREERFAVLRGLCDVTTRLAEEAPFVLCVDDVQRCDEASLQFLAYLVRRLDGLSVLVVLAMRTGEPRQADDLAELVADETVTVVRPAPLTEQGTGALVTDRLGRGADAFVATCHRMTAGNPLFLRQLLRALADEGVSPDVSHVDTVRAVGSRAVTSLVTLRLRRMPATVTTVARAVAVLGPDADLVSVTDLARQSEEEVAAALDLLARSEILVDGPPLDFVNPLVRDAIHADIPTGERALLRERMNRRLKSSSSSPSHAGASRP</sequence>
<dbReference type="GO" id="GO:0006355">
    <property type="term" value="P:regulation of DNA-templated transcription"/>
    <property type="evidence" value="ECO:0007669"/>
    <property type="project" value="InterPro"/>
</dbReference>
<feature type="region of interest" description="Disordered" evidence="6">
    <location>
        <begin position="1"/>
        <end position="43"/>
    </location>
</feature>
<dbReference type="Pfam" id="PF03704">
    <property type="entry name" value="BTAD"/>
    <property type="match status" value="1"/>
</dbReference>
<evidence type="ECO:0000256" key="6">
    <source>
        <dbReference type="SAM" id="MobiDB-lite"/>
    </source>
</evidence>
<evidence type="ECO:0000256" key="2">
    <source>
        <dbReference type="ARBA" id="ARBA00023015"/>
    </source>
</evidence>
<dbReference type="SUPFAM" id="SSF46894">
    <property type="entry name" value="C-terminal effector domain of the bipartite response regulators"/>
    <property type="match status" value="1"/>
</dbReference>
<dbReference type="OrthoDB" id="134712at2"/>
<protein>
    <recommendedName>
        <fullName evidence="7">OmpR/PhoB-type domain-containing protein</fullName>
    </recommendedName>
</protein>
<dbReference type="AlphaFoldDB" id="A0A4P7IHC4"/>
<keyword evidence="3 5" id="KW-0238">DNA-binding</keyword>
<dbReference type="InterPro" id="IPR041664">
    <property type="entry name" value="AAA_16"/>
</dbReference>
<dbReference type="InterPro" id="IPR001867">
    <property type="entry name" value="OmpR/PhoB-type_DNA-bd"/>
</dbReference>
<dbReference type="PROSITE" id="PS51755">
    <property type="entry name" value="OMPR_PHOB"/>
    <property type="match status" value="1"/>
</dbReference>
<proteinExistence type="inferred from homology"/>
<dbReference type="Pfam" id="PF00486">
    <property type="entry name" value="Trans_reg_C"/>
    <property type="match status" value="1"/>
</dbReference>
<dbReference type="CDD" id="cd15831">
    <property type="entry name" value="BTAD"/>
    <property type="match status" value="1"/>
</dbReference>
<dbReference type="GO" id="GO:0003677">
    <property type="term" value="F:DNA binding"/>
    <property type="evidence" value="ECO:0007669"/>
    <property type="project" value="UniProtKB-UniRule"/>
</dbReference>
<gene>
    <name evidence="8" type="ORF">EXE58_11820</name>
</gene>
<keyword evidence="2" id="KW-0805">Transcription regulation</keyword>
<name>A0A4P7IHC4_9ACTN</name>
<evidence type="ECO:0000256" key="5">
    <source>
        <dbReference type="PROSITE-ProRule" id="PRU01091"/>
    </source>
</evidence>
<dbReference type="CDD" id="cd00383">
    <property type="entry name" value="trans_reg_C"/>
    <property type="match status" value="1"/>
</dbReference>
<feature type="region of interest" description="Disordered" evidence="6">
    <location>
        <begin position="153"/>
        <end position="182"/>
    </location>
</feature>
<dbReference type="InterPro" id="IPR005158">
    <property type="entry name" value="BTAD"/>
</dbReference>
<dbReference type="Pfam" id="PF13191">
    <property type="entry name" value="AAA_16"/>
    <property type="match status" value="1"/>
</dbReference>
<organism evidence="8 9">
    <name type="scientific">Nocardioides seonyuensis</name>
    <dbReference type="NCBI Taxonomy" id="2518371"/>
    <lineage>
        <taxon>Bacteria</taxon>
        <taxon>Bacillati</taxon>
        <taxon>Actinomycetota</taxon>
        <taxon>Actinomycetes</taxon>
        <taxon>Propionibacteriales</taxon>
        <taxon>Nocardioidaceae</taxon>
        <taxon>Nocardioides</taxon>
    </lineage>
</organism>
<dbReference type="InterPro" id="IPR016032">
    <property type="entry name" value="Sig_transdc_resp-reg_C-effctor"/>
</dbReference>
<feature type="region of interest" description="Disordered" evidence="6">
    <location>
        <begin position="430"/>
        <end position="455"/>
    </location>
</feature>
<keyword evidence="4" id="KW-0804">Transcription</keyword>
<evidence type="ECO:0000256" key="4">
    <source>
        <dbReference type="ARBA" id="ARBA00023163"/>
    </source>
</evidence>
<feature type="DNA-binding region" description="OmpR/PhoB-type" evidence="5">
    <location>
        <begin position="176"/>
        <end position="281"/>
    </location>
</feature>
<keyword evidence="9" id="KW-1185">Reference proteome</keyword>
<feature type="compositionally biased region" description="Basic and acidic residues" evidence="6">
    <location>
        <begin position="173"/>
        <end position="182"/>
    </location>
</feature>
<feature type="domain" description="OmpR/PhoB-type" evidence="7">
    <location>
        <begin position="176"/>
        <end position="281"/>
    </location>
</feature>
<reference evidence="8 9" key="1">
    <citation type="submission" date="2019-03" db="EMBL/GenBank/DDBJ databases">
        <title>Three New Species of Nocardioides, Nocardioides euryhalodurans sp. nov., Nocardioides seonyuensis sp. nov. and Nocardioides eburneoflavus sp. nov. Iolated from Soil.</title>
        <authorList>
            <person name="Roh S.G."/>
            <person name="Lee C."/>
            <person name="Kim M.-K."/>
            <person name="Kim S.B."/>
        </authorList>
    </citation>
    <scope>NUCLEOTIDE SEQUENCE [LARGE SCALE GENOMIC DNA]</scope>
    <source>
        <strain evidence="8 9">MMS17-SY207-3</strain>
    </source>
</reference>
<dbReference type="InterPro" id="IPR027417">
    <property type="entry name" value="P-loop_NTPase"/>
</dbReference>
<dbReference type="InterPro" id="IPR051677">
    <property type="entry name" value="AfsR-DnrI-RedD_regulator"/>
</dbReference>
<dbReference type="Gene3D" id="1.25.40.10">
    <property type="entry name" value="Tetratricopeptide repeat domain"/>
    <property type="match status" value="1"/>
</dbReference>
<dbReference type="Gene3D" id="1.10.10.10">
    <property type="entry name" value="Winged helix-like DNA-binding domain superfamily/Winged helix DNA-binding domain"/>
    <property type="match status" value="1"/>
</dbReference>
<dbReference type="SUPFAM" id="SSF52540">
    <property type="entry name" value="P-loop containing nucleoside triphosphate hydrolases"/>
    <property type="match status" value="1"/>
</dbReference>
<evidence type="ECO:0000256" key="1">
    <source>
        <dbReference type="ARBA" id="ARBA00005820"/>
    </source>
</evidence>
<dbReference type="SMART" id="SM00862">
    <property type="entry name" value="Trans_reg_C"/>
    <property type="match status" value="1"/>
</dbReference>
<dbReference type="Proteomes" id="UP000294853">
    <property type="component" value="Chromosome"/>
</dbReference>
<dbReference type="PANTHER" id="PTHR35807:SF1">
    <property type="entry name" value="TRANSCRIPTIONAL REGULATOR REDD"/>
    <property type="match status" value="1"/>
</dbReference>
<dbReference type="InterPro" id="IPR011990">
    <property type="entry name" value="TPR-like_helical_dom_sf"/>
</dbReference>
<dbReference type="PANTHER" id="PTHR35807">
    <property type="entry name" value="TRANSCRIPTIONAL REGULATOR REDD-RELATED"/>
    <property type="match status" value="1"/>
</dbReference>
<accession>A0A4P7IHC4</accession>
<dbReference type="EMBL" id="CP038436">
    <property type="protein sequence ID" value="QBX56083.1"/>
    <property type="molecule type" value="Genomic_DNA"/>
</dbReference>
<dbReference type="SUPFAM" id="SSF48452">
    <property type="entry name" value="TPR-like"/>
    <property type="match status" value="1"/>
</dbReference>
<evidence type="ECO:0000313" key="9">
    <source>
        <dbReference type="Proteomes" id="UP000294853"/>
    </source>
</evidence>
<dbReference type="Gene3D" id="3.40.50.300">
    <property type="entry name" value="P-loop containing nucleotide triphosphate hydrolases"/>
    <property type="match status" value="1"/>
</dbReference>
<dbReference type="SMART" id="SM01043">
    <property type="entry name" value="BTAD"/>
    <property type="match status" value="1"/>
</dbReference>
<dbReference type="InterPro" id="IPR036388">
    <property type="entry name" value="WH-like_DNA-bd_sf"/>
</dbReference>
<comment type="similarity">
    <text evidence="1">Belongs to the AfsR/DnrI/RedD regulatory family.</text>
</comment>
<dbReference type="KEGG" id="nsn:EXE58_11820"/>
<evidence type="ECO:0000313" key="8">
    <source>
        <dbReference type="EMBL" id="QBX56083.1"/>
    </source>
</evidence>